<comment type="similarity">
    <text evidence="1">Belongs to the ABC transporter superfamily.</text>
</comment>
<name>A0A430V9W7_THESC</name>
<dbReference type="AlphaFoldDB" id="A0A430V9W7"/>
<comment type="caution">
    <text evidence="7">The sequence shown here is derived from an EMBL/GenBank/DDBJ whole genome shotgun (WGS) entry which is preliminary data.</text>
</comment>
<dbReference type="GO" id="GO:0016887">
    <property type="term" value="F:ATP hydrolysis activity"/>
    <property type="evidence" value="ECO:0007669"/>
    <property type="project" value="InterPro"/>
</dbReference>
<sequence>MSLRVEGLRAGYNGVPVLHGVDLEVGEGEVVALLGRNGAGKTTLIKAIMGLVPVYGGRVVYGNRELNRLPPYQRAQAGLGFVPDDRRIFPELTVRENLMVAHRPGFWTLERVLGLLPQLAPILHRRGGLLSGGEQQMLTIARTLLTNPKLLLLDEPTEGLAPLVVEEIARLVLELKATGMPILLAEQNLRFTSRVADRAYVLETGEVRLSGAMGDLLHREEVAALLSL</sequence>
<dbReference type="PANTHER" id="PTHR43820:SF2">
    <property type="entry name" value="ABC TRANSPORTER ATP-BINDING PROTEIN"/>
    <property type="match status" value="1"/>
</dbReference>
<dbReference type="EMBL" id="PEMW01000476">
    <property type="protein sequence ID" value="RTI47831.1"/>
    <property type="molecule type" value="Genomic_DNA"/>
</dbReference>
<keyword evidence="2" id="KW-0813">Transport</keyword>
<dbReference type="GO" id="GO:0015658">
    <property type="term" value="F:branched-chain amino acid transmembrane transporter activity"/>
    <property type="evidence" value="ECO:0007669"/>
    <property type="project" value="TreeGrafter"/>
</dbReference>
<accession>A0A430V9W7</accession>
<dbReference type="CDD" id="cd03224">
    <property type="entry name" value="ABC_TM1139_LivF_branched"/>
    <property type="match status" value="1"/>
</dbReference>
<dbReference type="InterPro" id="IPR003593">
    <property type="entry name" value="AAA+_ATPase"/>
</dbReference>
<gene>
    <name evidence="7" type="ORF">CSW14_13585</name>
</gene>
<dbReference type="PROSITE" id="PS50893">
    <property type="entry name" value="ABC_TRANSPORTER_2"/>
    <property type="match status" value="1"/>
</dbReference>
<evidence type="ECO:0000313" key="7">
    <source>
        <dbReference type="EMBL" id="RTI47831.1"/>
    </source>
</evidence>
<evidence type="ECO:0000256" key="1">
    <source>
        <dbReference type="ARBA" id="ARBA00005417"/>
    </source>
</evidence>
<dbReference type="SMART" id="SM00382">
    <property type="entry name" value="AAA"/>
    <property type="match status" value="1"/>
</dbReference>
<keyword evidence="3" id="KW-0547">Nucleotide-binding</keyword>
<reference evidence="7 8" key="1">
    <citation type="journal article" date="2019" name="Extremophiles">
        <title>Biogeography of thermophiles and predominance of Thermus scotoductus in domestic water heaters.</title>
        <authorList>
            <person name="Wilpiszeski R.L."/>
            <person name="Zhang Z."/>
            <person name="House C.H."/>
        </authorList>
    </citation>
    <scope>NUCLEOTIDE SEQUENCE [LARGE SCALE GENOMIC DNA]</scope>
    <source>
        <strain evidence="7 8">1_S1</strain>
    </source>
</reference>
<evidence type="ECO:0000256" key="4">
    <source>
        <dbReference type="ARBA" id="ARBA00022840"/>
    </source>
</evidence>
<keyword evidence="5" id="KW-0029">Amino-acid transport</keyword>
<keyword evidence="4 7" id="KW-0067">ATP-binding</keyword>
<dbReference type="Gene3D" id="3.40.50.300">
    <property type="entry name" value="P-loop containing nucleotide triphosphate hydrolases"/>
    <property type="match status" value="1"/>
</dbReference>
<feature type="domain" description="ABC transporter" evidence="6">
    <location>
        <begin position="3"/>
        <end position="228"/>
    </location>
</feature>
<dbReference type="InterPro" id="IPR052156">
    <property type="entry name" value="BCAA_Transport_ATP-bd_LivF"/>
</dbReference>
<evidence type="ECO:0000256" key="3">
    <source>
        <dbReference type="ARBA" id="ARBA00022741"/>
    </source>
</evidence>
<dbReference type="GO" id="GO:0015807">
    <property type="term" value="P:L-amino acid transport"/>
    <property type="evidence" value="ECO:0007669"/>
    <property type="project" value="TreeGrafter"/>
</dbReference>
<protein>
    <submittedName>
        <fullName evidence="7">ABC transporter ATP-binding protein</fullName>
    </submittedName>
</protein>
<evidence type="ECO:0000256" key="5">
    <source>
        <dbReference type="ARBA" id="ARBA00022970"/>
    </source>
</evidence>
<evidence type="ECO:0000259" key="6">
    <source>
        <dbReference type="PROSITE" id="PS50893"/>
    </source>
</evidence>
<proteinExistence type="inferred from homology"/>
<dbReference type="PROSITE" id="PS00211">
    <property type="entry name" value="ABC_TRANSPORTER_1"/>
    <property type="match status" value="1"/>
</dbReference>
<dbReference type="GO" id="GO:0005524">
    <property type="term" value="F:ATP binding"/>
    <property type="evidence" value="ECO:0007669"/>
    <property type="project" value="UniProtKB-KW"/>
</dbReference>
<evidence type="ECO:0000256" key="2">
    <source>
        <dbReference type="ARBA" id="ARBA00022448"/>
    </source>
</evidence>
<dbReference type="InterPro" id="IPR027417">
    <property type="entry name" value="P-loop_NTPase"/>
</dbReference>
<dbReference type="Proteomes" id="UP000287467">
    <property type="component" value="Unassembled WGS sequence"/>
</dbReference>
<evidence type="ECO:0000313" key="8">
    <source>
        <dbReference type="Proteomes" id="UP000287467"/>
    </source>
</evidence>
<dbReference type="RefSeq" id="WP_126248943.1">
    <property type="nucleotide sequence ID" value="NZ_PEMW01000476.1"/>
</dbReference>
<dbReference type="InterPro" id="IPR017871">
    <property type="entry name" value="ABC_transporter-like_CS"/>
</dbReference>
<organism evidence="7 8">
    <name type="scientific">Thermus scotoductus</name>
    <dbReference type="NCBI Taxonomy" id="37636"/>
    <lineage>
        <taxon>Bacteria</taxon>
        <taxon>Thermotogati</taxon>
        <taxon>Deinococcota</taxon>
        <taxon>Deinococci</taxon>
        <taxon>Thermales</taxon>
        <taxon>Thermaceae</taxon>
        <taxon>Thermus</taxon>
    </lineage>
</organism>
<dbReference type="PANTHER" id="PTHR43820">
    <property type="entry name" value="HIGH-AFFINITY BRANCHED-CHAIN AMINO ACID TRANSPORT ATP-BINDING PROTEIN LIVF"/>
    <property type="match status" value="1"/>
</dbReference>
<dbReference type="SUPFAM" id="SSF52540">
    <property type="entry name" value="P-loop containing nucleoside triphosphate hydrolases"/>
    <property type="match status" value="1"/>
</dbReference>
<dbReference type="Pfam" id="PF00005">
    <property type="entry name" value="ABC_tran"/>
    <property type="match status" value="1"/>
</dbReference>
<dbReference type="InterPro" id="IPR003439">
    <property type="entry name" value="ABC_transporter-like_ATP-bd"/>
</dbReference>